<proteinExistence type="inferred from homology"/>
<dbReference type="EMBL" id="FNOS01000001">
    <property type="protein sequence ID" value="SDX31658.1"/>
    <property type="molecule type" value="Genomic_DNA"/>
</dbReference>
<organism evidence="3 4">
    <name type="scientific">Salimicrobium album</name>
    <dbReference type="NCBI Taxonomy" id="50717"/>
    <lineage>
        <taxon>Bacteria</taxon>
        <taxon>Bacillati</taxon>
        <taxon>Bacillota</taxon>
        <taxon>Bacilli</taxon>
        <taxon>Bacillales</taxon>
        <taxon>Bacillaceae</taxon>
        <taxon>Salimicrobium</taxon>
    </lineage>
</organism>
<name>A0A1H3AQH8_9BACI</name>
<reference evidence="3 4" key="1">
    <citation type="submission" date="2016-10" db="EMBL/GenBank/DDBJ databases">
        <authorList>
            <person name="Varghese N."/>
            <person name="Submissions S."/>
        </authorList>
    </citation>
    <scope>NUCLEOTIDE SEQUENCE [LARGE SCALE GENOMIC DNA]</scope>
    <source>
        <strain evidence="3 4">DSM 20748</strain>
    </source>
</reference>
<feature type="domain" description="Smf/DprA SLOG" evidence="2">
    <location>
        <begin position="78"/>
        <end position="285"/>
    </location>
</feature>
<dbReference type="NCBIfam" id="TIGR00732">
    <property type="entry name" value="dprA"/>
    <property type="match status" value="1"/>
</dbReference>
<comment type="similarity">
    <text evidence="1">Belongs to the DprA/Smf family.</text>
</comment>
<evidence type="ECO:0000256" key="1">
    <source>
        <dbReference type="ARBA" id="ARBA00006525"/>
    </source>
</evidence>
<dbReference type="PANTHER" id="PTHR43022:SF1">
    <property type="entry name" value="PROTEIN SMF"/>
    <property type="match status" value="1"/>
</dbReference>
<dbReference type="InterPro" id="IPR003488">
    <property type="entry name" value="DprA"/>
</dbReference>
<dbReference type="RefSeq" id="WP_008587920.1">
    <property type="nucleotide sequence ID" value="NZ_FNOS01000001.1"/>
</dbReference>
<dbReference type="Gene3D" id="3.40.50.450">
    <property type="match status" value="1"/>
</dbReference>
<accession>A0A1H3AQH8</accession>
<evidence type="ECO:0000313" key="3">
    <source>
        <dbReference type="EMBL" id="SDX31658.1"/>
    </source>
</evidence>
<dbReference type="SUPFAM" id="SSF102405">
    <property type="entry name" value="MCP/YpsA-like"/>
    <property type="match status" value="1"/>
</dbReference>
<keyword evidence="4" id="KW-1185">Reference proteome</keyword>
<dbReference type="Pfam" id="PF02481">
    <property type="entry name" value="DNA_processg_A"/>
    <property type="match status" value="1"/>
</dbReference>
<comment type="caution">
    <text evidence="3">The sequence shown here is derived from an EMBL/GenBank/DDBJ whole genome shotgun (WGS) entry which is preliminary data.</text>
</comment>
<gene>
    <name evidence="3" type="ORF">SAMN04488081_0144</name>
</gene>
<evidence type="ECO:0000259" key="2">
    <source>
        <dbReference type="Pfam" id="PF02481"/>
    </source>
</evidence>
<protein>
    <submittedName>
        <fullName evidence="3">DNA processing protein</fullName>
    </submittedName>
</protein>
<dbReference type="InterPro" id="IPR057666">
    <property type="entry name" value="DrpA_SLOG"/>
</dbReference>
<sequence length="286" mass="31952">MDDKWNLLLLQSSPNVTRNLLRKMIARDPDLTTYIHLPPERWYLQLNIPLERARKISRHVSLPHTNKSLEKALNRYHAIIISDTVYPEQLKCIPDPPLVLYASGDTALLGHKRSISVIGTRKPSSYALPAMKKVLLPLIKEDICFVSGMAAGVDQYAHRLALRNGGRTVAVLGSGLDNVYPVNDLALYQELMNKELVITEYAPHVTPRKFHFPERNRIISGLSEATVVVEARMRSGTMITVDQALEQGKDVYAFPGPVGSKTSEGCHAIIDQGAKIVHTHRDILNP</sequence>
<dbReference type="PANTHER" id="PTHR43022">
    <property type="entry name" value="PROTEIN SMF"/>
    <property type="match status" value="1"/>
</dbReference>
<evidence type="ECO:0000313" key="4">
    <source>
        <dbReference type="Proteomes" id="UP000198647"/>
    </source>
</evidence>
<dbReference type="Proteomes" id="UP000198647">
    <property type="component" value="Unassembled WGS sequence"/>
</dbReference>